<evidence type="ECO:0000313" key="3">
    <source>
        <dbReference type="EMBL" id="NKT77295.1"/>
    </source>
</evidence>
<dbReference type="Proteomes" id="UP000603463">
    <property type="component" value="Unassembled WGS sequence"/>
</dbReference>
<feature type="chain" id="PRO_5040158830" description="Band 7 domain-containing protein" evidence="1">
    <location>
        <begin position="28"/>
        <end position="281"/>
    </location>
</feature>
<gene>
    <name evidence="3" type="ORF">GS882_03580</name>
</gene>
<name>A0A9Q5EW66_RHOHA</name>
<reference evidence="3" key="1">
    <citation type="journal article" date="2020" name="Environ. Microbiol.">
        <title>The novel and transferable erm(51) gene confers Macrolides, Lincosamides, and Streptogramins B (MLSB) resistance to clonal Rhodococcus equi in the environment.</title>
        <authorList>
            <person name="Huber L."/>
            <person name="Giguere S."/>
            <person name="Slovis N.M."/>
            <person name="Alvarez-Narvaez S."/>
            <person name="Hart K.A."/>
            <person name="Greiter M."/>
            <person name="Morris E.R.A."/>
            <person name="Cohen N.D."/>
        </authorList>
    </citation>
    <scope>NUCLEOTIDE SEQUENCE</scope>
    <source>
        <strain evidence="3">Lh_116_1</strain>
    </source>
</reference>
<evidence type="ECO:0000256" key="1">
    <source>
        <dbReference type="SAM" id="SignalP"/>
    </source>
</evidence>
<accession>A0A9Q5EW66</accession>
<dbReference type="InterPro" id="IPR001107">
    <property type="entry name" value="Band_7"/>
</dbReference>
<dbReference type="Pfam" id="PF01145">
    <property type="entry name" value="Band_7"/>
    <property type="match status" value="1"/>
</dbReference>
<sequence>MNIKRALGASMIAAAALVGTTACTVTAPAPDEAGIVYNAGPVAKTEFQNCVAPGGRSISDPFDKNYTYPAGQRTYVFGNGEERDMETITVADKDGIDLGVQGQLRFALNTECDTLVQFHEKIGLKAGGDWKGILAIYLQQPLRKAITEATQGMTWRELYQDPAKKAEWEKRVKDALPGAIKQATGDEYFTGIDISLQKPILPAALTQQLQATQTATEAKNAQIQENLRLTEKAKGEQAQIDLLKSLGEQGAQNYVTLKAIESGKIQILPVPQGSIINMPAR</sequence>
<dbReference type="PROSITE" id="PS51257">
    <property type="entry name" value="PROKAR_LIPOPROTEIN"/>
    <property type="match status" value="1"/>
</dbReference>
<protein>
    <recommendedName>
        <fullName evidence="2">Band 7 domain-containing protein</fullName>
    </recommendedName>
</protein>
<feature type="signal peptide" evidence="1">
    <location>
        <begin position="1"/>
        <end position="27"/>
    </location>
</feature>
<dbReference type="EMBL" id="WVBC01000002">
    <property type="protein sequence ID" value="NKT77295.1"/>
    <property type="molecule type" value="Genomic_DNA"/>
</dbReference>
<proteinExistence type="predicted"/>
<organism evidence="3 4">
    <name type="scientific">Rhodococcus hoagii</name>
    <name type="common">Corynebacterium equii</name>
    <dbReference type="NCBI Taxonomy" id="43767"/>
    <lineage>
        <taxon>Bacteria</taxon>
        <taxon>Bacillati</taxon>
        <taxon>Actinomycetota</taxon>
        <taxon>Actinomycetes</taxon>
        <taxon>Mycobacteriales</taxon>
        <taxon>Nocardiaceae</taxon>
        <taxon>Prescottella</taxon>
    </lineage>
</organism>
<comment type="caution">
    <text evidence="3">The sequence shown here is derived from an EMBL/GenBank/DDBJ whole genome shotgun (WGS) entry which is preliminary data.</text>
</comment>
<dbReference type="AlphaFoldDB" id="A0A9Q5EW66"/>
<feature type="domain" description="Band 7" evidence="2">
    <location>
        <begin position="30"/>
        <end position="225"/>
    </location>
</feature>
<evidence type="ECO:0000313" key="4">
    <source>
        <dbReference type="Proteomes" id="UP000603463"/>
    </source>
</evidence>
<keyword evidence="1" id="KW-0732">Signal</keyword>
<evidence type="ECO:0000259" key="2">
    <source>
        <dbReference type="Pfam" id="PF01145"/>
    </source>
</evidence>